<comment type="caution">
    <text evidence="1">The sequence shown here is derived from an EMBL/GenBank/DDBJ whole genome shotgun (WGS) entry which is preliminary data.</text>
</comment>
<dbReference type="AlphaFoldDB" id="A0A2T3J114"/>
<name>A0A2T3J114_9GAMM</name>
<dbReference type="RefSeq" id="WP_107348078.1">
    <property type="nucleotide sequence ID" value="NZ_PYMH01000002.1"/>
</dbReference>
<dbReference type="OrthoDB" id="5888461at2"/>
<organism evidence="1 2">
    <name type="scientific">Photobacterium lutimaris</name>
    <dbReference type="NCBI Taxonomy" id="388278"/>
    <lineage>
        <taxon>Bacteria</taxon>
        <taxon>Pseudomonadati</taxon>
        <taxon>Pseudomonadota</taxon>
        <taxon>Gammaproteobacteria</taxon>
        <taxon>Vibrionales</taxon>
        <taxon>Vibrionaceae</taxon>
        <taxon>Photobacterium</taxon>
    </lineage>
</organism>
<proteinExistence type="predicted"/>
<evidence type="ECO:0000313" key="2">
    <source>
        <dbReference type="Proteomes" id="UP000241222"/>
    </source>
</evidence>
<keyword evidence="2" id="KW-1185">Reference proteome</keyword>
<evidence type="ECO:0000313" key="1">
    <source>
        <dbReference type="EMBL" id="PSU34753.1"/>
    </source>
</evidence>
<accession>A0A2T3J114</accession>
<sequence>MTATYQSVDVPFDYRHTCWFCGEPYFESYAFLPSPNYDHQKLPVLLPSCQECYGICRAIKASDLELLRDKVKEQLHRKYQKHLQIGVNWTKEELEQSEFEGKALEGFRESAWNMFEIAKGRVNFQGWPLTIDGLPVASLSTSFHVQFDGINYTSLSHAVEQLAKSYNIPQQYLDEVVEVVGRDRLSYAIRFAKTTYGYSTAERAASIDSLKALLAEEAALTLPERKSTKGIDVNVGDIAELILHRTLIPVHATQWVLKQGIQNLNQLAEQEDAFFKHFGADSELTAFTYFTAMQIYLEQRELEPEWAEHHDPNRAWFDKL</sequence>
<protein>
    <submittedName>
        <fullName evidence="1">Uncharacterized protein</fullName>
    </submittedName>
</protein>
<dbReference type="Proteomes" id="UP000241222">
    <property type="component" value="Unassembled WGS sequence"/>
</dbReference>
<gene>
    <name evidence="1" type="ORF">C9I99_06565</name>
</gene>
<dbReference type="EMBL" id="PYMH01000002">
    <property type="protein sequence ID" value="PSU34753.1"/>
    <property type="molecule type" value="Genomic_DNA"/>
</dbReference>
<reference evidence="1 2" key="1">
    <citation type="submission" date="2018-03" db="EMBL/GenBank/DDBJ databases">
        <title>Whole genome sequencing of Histamine producing bacteria.</title>
        <authorList>
            <person name="Butler K."/>
        </authorList>
    </citation>
    <scope>NUCLEOTIDE SEQUENCE [LARGE SCALE GENOMIC DNA]</scope>
    <source>
        <strain evidence="1 2">JCM 13586</strain>
    </source>
</reference>